<dbReference type="SUPFAM" id="SSF50978">
    <property type="entry name" value="WD40 repeat-like"/>
    <property type="match status" value="2"/>
</dbReference>
<keyword evidence="4" id="KW-0812">Transmembrane</keyword>
<dbReference type="InterPro" id="IPR015943">
    <property type="entry name" value="WD40/YVTN_repeat-like_dom_sf"/>
</dbReference>
<evidence type="ECO:0000313" key="7">
    <source>
        <dbReference type="Proteomes" id="UP000444980"/>
    </source>
</evidence>
<feature type="repeat" description="WD" evidence="3">
    <location>
        <begin position="1078"/>
        <end position="1111"/>
    </location>
</feature>
<dbReference type="PROSITE" id="PS00678">
    <property type="entry name" value="WD_REPEATS_1"/>
    <property type="match status" value="2"/>
</dbReference>
<evidence type="ECO:0000256" key="3">
    <source>
        <dbReference type="PROSITE-ProRule" id="PRU00221"/>
    </source>
</evidence>
<protein>
    <recommendedName>
        <fullName evidence="5">Novel STAND NTPase 1 domain-containing protein</fullName>
    </recommendedName>
</protein>
<keyword evidence="2" id="KW-0677">Repeat</keyword>
<name>A0A7I9V262_9ACTN</name>
<keyword evidence="4" id="KW-1133">Transmembrane helix</keyword>
<evidence type="ECO:0000259" key="5">
    <source>
        <dbReference type="Pfam" id="PF20703"/>
    </source>
</evidence>
<feature type="repeat" description="WD" evidence="3">
    <location>
        <begin position="816"/>
        <end position="840"/>
    </location>
</feature>
<feature type="transmembrane region" description="Helical" evidence="4">
    <location>
        <begin position="548"/>
        <end position="568"/>
    </location>
</feature>
<dbReference type="OrthoDB" id="134501at2"/>
<dbReference type="RefSeq" id="WP_161928600.1">
    <property type="nucleotide sequence ID" value="NZ_BJOU01000018.1"/>
</dbReference>
<dbReference type="InterPro" id="IPR019775">
    <property type="entry name" value="WD40_repeat_CS"/>
</dbReference>
<sequence length="1280" mass="134755">MTPAPDDATTRFGDQLAALFDAAGSPTLETVSRGAAKLAPGRSKASVQRISDWRRGRHLPASFDSLEPVITWLILRAQMRNPDHPVPPLPRWRQWWSSAREDGSAAIPPPGPPVEQPYAGLAPMTAEQRDVFFGRDEVLADLAGLIADAAGQDSLRDRIVVVTGVSGAGKSSLLGAGLARLTADRAAGGRWRVDRRFAVELVDETDEPGETGETGDSAEDQPGVAIHVVDQCEGLLVGGGYDAAQVDAAVAQILALAAAPGGVVVLGIRADMYERAAEIDVLAHAWQRRSLIVGAMTEDQLADVIAKPAKLAGLRVEPGLAARMIADLRVASFSDAENRAGQLPLLAHVLAELARQRRGESLTLAGYRAIGGVGSAIAATAEDAYTGLSDADRPVADRLLLALVHVAADRIVVRVRLDPLSIAAVDPDHDALTRVVEQLAAARLLTVSSTGIILIHDAVLTQWPRLVELIERSRVLKPVLQRISVDAGEWEGSGRDDAQLYDEARYHRSAIVADDPLLPARARTFLTASGEHLERVTRRRRMRQTATALLAVAALIAAVVAIGGNVALGHQRDDARFAELLSTAEQTRATDPGLAAQLSVAAWRLRPDDPAARFGVLRTQDLPLPRTGEELHGGSIYDLVVARSRGLVATASYDRTVRLWHAPDLRPYPTPLYAGAYVTSVAFTPDGQRLAMAAGDGSVTVYDVADPARPTLLNRLAVPANAGTAYILTFNRDGSVLATSHDNGTVALWDARRGFAPLGSADGGSGPVRSVAFSPTAPVLTAATTGGTVLVVDVADTRAPRVVAKLGDGRDIGWHSVAVSPDGRLLAGGRDNGTIGIWDLADPAAPGAVGFTIAAHPDAIWSLDFSADGKTLISGGLDGAARRWAVGDVLDPRMQRQPLQQIGREMRSGRGGIMAADFLADGTLLTAGGPRSISAWDLPASPMPGHRSPIRRPAADAAGSVVVTAGALRMIVWRIEHGLPSLASTILLPGNRSARDVSVSPDGRLLAAAADGGGAVFVYDIAAREAPTLVATLPVRTRHLGLVAFAPRGSVLAAADTDSSMRLWSLADPASPRQLGALNGSDGFVQTVAFSPDGTTIVVGSADWRAYRWSITDPAHPVGPVVESAHQGMVLSAEFSADGHYLYTGSDDSTLVVRRIDGTSSTVVSRIGRPSRVTSLSRSADGRWLAAGTDRGTELWSLGNPAQPRLEGVGFGGHSDALLMRTVAFGGSSQVFVGGHQLLSWWLIDVDQQARRVCSATGGGLTKTQWRSAAHSLPFRGVCA</sequence>
<reference evidence="7" key="1">
    <citation type="submission" date="2019-06" db="EMBL/GenBank/DDBJ databases">
        <title>Gordonia isolated from sludge of a wastewater treatment plant.</title>
        <authorList>
            <person name="Tamura T."/>
            <person name="Aoyama K."/>
            <person name="Kang Y."/>
            <person name="Saito S."/>
            <person name="Akiyama N."/>
            <person name="Yazawa K."/>
            <person name="Gonoi T."/>
            <person name="Mikami Y."/>
        </authorList>
    </citation>
    <scope>NUCLEOTIDE SEQUENCE [LARGE SCALE GENOMIC DNA]</scope>
    <source>
        <strain evidence="7">NBRC 107697</strain>
    </source>
</reference>
<dbReference type="InterPro" id="IPR049052">
    <property type="entry name" value="nSTAND1"/>
</dbReference>
<feature type="repeat" description="WD" evidence="3">
    <location>
        <begin position="853"/>
        <end position="884"/>
    </location>
</feature>
<feature type="repeat" description="WD" evidence="3">
    <location>
        <begin position="718"/>
        <end position="754"/>
    </location>
</feature>
<dbReference type="InterPro" id="IPR001680">
    <property type="entry name" value="WD40_rpt"/>
</dbReference>
<dbReference type="Pfam" id="PF20703">
    <property type="entry name" value="nSTAND1"/>
    <property type="match status" value="1"/>
</dbReference>
<dbReference type="InterPro" id="IPR027417">
    <property type="entry name" value="P-loop_NTPase"/>
</dbReference>
<dbReference type="InterPro" id="IPR036322">
    <property type="entry name" value="WD40_repeat_dom_sf"/>
</dbReference>
<dbReference type="Pfam" id="PF00400">
    <property type="entry name" value="WD40"/>
    <property type="match status" value="7"/>
</dbReference>
<feature type="domain" description="Novel STAND NTPase 1" evidence="5">
    <location>
        <begin position="117"/>
        <end position="497"/>
    </location>
</feature>
<dbReference type="SUPFAM" id="SSF52540">
    <property type="entry name" value="P-loop containing nucleoside triphosphate hydrolases"/>
    <property type="match status" value="1"/>
</dbReference>
<evidence type="ECO:0000313" key="6">
    <source>
        <dbReference type="EMBL" id="GED99296.1"/>
    </source>
</evidence>
<evidence type="ECO:0000256" key="2">
    <source>
        <dbReference type="ARBA" id="ARBA00022737"/>
    </source>
</evidence>
<dbReference type="PANTHER" id="PTHR19879:SF9">
    <property type="entry name" value="TRANSCRIPTION INITIATION FACTOR TFIID SUBUNIT 5"/>
    <property type="match status" value="1"/>
</dbReference>
<dbReference type="EMBL" id="BJOU01000018">
    <property type="protein sequence ID" value="GED99296.1"/>
    <property type="molecule type" value="Genomic_DNA"/>
</dbReference>
<feature type="repeat" description="WD" evidence="3">
    <location>
        <begin position="629"/>
        <end position="660"/>
    </location>
</feature>
<dbReference type="PANTHER" id="PTHR19879">
    <property type="entry name" value="TRANSCRIPTION INITIATION FACTOR TFIID"/>
    <property type="match status" value="1"/>
</dbReference>
<keyword evidence="1 3" id="KW-0853">WD repeat</keyword>
<feature type="repeat" description="WD" evidence="3">
    <location>
        <begin position="1043"/>
        <end position="1074"/>
    </location>
</feature>
<organism evidence="6 7">
    <name type="scientific">Gordonia crocea</name>
    <dbReference type="NCBI Taxonomy" id="589162"/>
    <lineage>
        <taxon>Bacteria</taxon>
        <taxon>Bacillati</taxon>
        <taxon>Actinomycetota</taxon>
        <taxon>Actinomycetes</taxon>
        <taxon>Mycobacteriales</taxon>
        <taxon>Gordoniaceae</taxon>
        <taxon>Gordonia</taxon>
    </lineage>
</organism>
<keyword evidence="7" id="KW-1185">Reference proteome</keyword>
<proteinExistence type="predicted"/>
<dbReference type="AlphaFoldDB" id="A0A7I9V262"/>
<dbReference type="PROSITE" id="PS50294">
    <property type="entry name" value="WD_REPEATS_REGION"/>
    <property type="match status" value="1"/>
</dbReference>
<comment type="caution">
    <text evidence="6">The sequence shown here is derived from an EMBL/GenBank/DDBJ whole genome shotgun (WGS) entry which is preliminary data.</text>
</comment>
<gene>
    <name evidence="6" type="ORF">nbrc107697_33350</name>
</gene>
<evidence type="ECO:0000256" key="4">
    <source>
        <dbReference type="SAM" id="Phobius"/>
    </source>
</evidence>
<dbReference type="Gene3D" id="2.130.10.10">
    <property type="entry name" value="YVTN repeat-like/Quinoprotein amine dehydrogenase"/>
    <property type="match status" value="4"/>
</dbReference>
<dbReference type="Proteomes" id="UP000444980">
    <property type="component" value="Unassembled WGS sequence"/>
</dbReference>
<keyword evidence="4" id="KW-0472">Membrane</keyword>
<dbReference type="SMART" id="SM00320">
    <property type="entry name" value="WD40"/>
    <property type="match status" value="12"/>
</dbReference>
<feature type="repeat" description="WD" evidence="3">
    <location>
        <begin position="678"/>
        <end position="704"/>
    </location>
</feature>
<dbReference type="PROSITE" id="PS50082">
    <property type="entry name" value="WD_REPEATS_2"/>
    <property type="match status" value="8"/>
</dbReference>
<accession>A0A7I9V262</accession>
<evidence type="ECO:0000256" key="1">
    <source>
        <dbReference type="ARBA" id="ARBA00022574"/>
    </source>
</evidence>
<feature type="repeat" description="WD" evidence="3">
    <location>
        <begin position="1123"/>
        <end position="1164"/>
    </location>
</feature>